<accession>A0A0J5P4X0</accession>
<keyword evidence="6 7" id="KW-0326">Glycosidase</keyword>
<dbReference type="GO" id="GO:0003796">
    <property type="term" value="F:lysozyme activity"/>
    <property type="evidence" value="ECO:0007669"/>
    <property type="project" value="UniProtKB-EC"/>
</dbReference>
<dbReference type="GO" id="GO:0031640">
    <property type="term" value="P:killing of cells of another organism"/>
    <property type="evidence" value="ECO:0007669"/>
    <property type="project" value="UniProtKB-KW"/>
</dbReference>
<organism evidence="8 9">
    <name type="scientific">Muribacter muris</name>
    <dbReference type="NCBI Taxonomy" id="67855"/>
    <lineage>
        <taxon>Bacteria</taxon>
        <taxon>Pseudomonadati</taxon>
        <taxon>Pseudomonadota</taxon>
        <taxon>Gammaproteobacteria</taxon>
        <taxon>Pasteurellales</taxon>
        <taxon>Pasteurellaceae</taxon>
        <taxon>Muribacter</taxon>
    </lineage>
</organism>
<dbReference type="GO" id="GO:0042742">
    <property type="term" value="P:defense response to bacterium"/>
    <property type="evidence" value="ECO:0007669"/>
    <property type="project" value="UniProtKB-KW"/>
</dbReference>
<proteinExistence type="inferred from homology"/>
<dbReference type="PANTHER" id="PTHR38107">
    <property type="match status" value="1"/>
</dbReference>
<dbReference type="InterPro" id="IPR034690">
    <property type="entry name" value="Endolysin_T4_type"/>
</dbReference>
<evidence type="ECO:0000313" key="8">
    <source>
        <dbReference type="EMBL" id="KMK51473.1"/>
    </source>
</evidence>
<comment type="caution">
    <text evidence="8">The sequence shown here is derived from an EMBL/GenBank/DDBJ whole genome shotgun (WGS) entry which is preliminary data.</text>
</comment>
<evidence type="ECO:0000256" key="3">
    <source>
        <dbReference type="ARBA" id="ARBA00022638"/>
    </source>
</evidence>
<dbReference type="STRING" id="67855.RO21_06045"/>
<name>A0A0J5P4X0_9PAST</name>
<dbReference type="InterPro" id="IPR023346">
    <property type="entry name" value="Lysozyme-like_dom_sf"/>
</dbReference>
<dbReference type="HAMAP" id="MF_04110">
    <property type="entry name" value="ENDOLYSIN_T4"/>
    <property type="match status" value="1"/>
</dbReference>
<comment type="catalytic activity">
    <reaction evidence="1 7">
        <text>Hydrolysis of (1-&gt;4)-beta-linkages between N-acetylmuramic acid and N-acetyl-D-glucosamine residues in a peptidoglycan and between N-acetyl-D-glucosamine residues in chitodextrins.</text>
        <dbReference type="EC" id="3.2.1.17"/>
    </reaction>
</comment>
<dbReference type="EMBL" id="JWIZ01000033">
    <property type="protein sequence ID" value="KMK51473.1"/>
    <property type="molecule type" value="Genomic_DNA"/>
</dbReference>
<dbReference type="RefSeq" id="WP_047976900.1">
    <property type="nucleotide sequence ID" value="NZ_JWIZ01000033.1"/>
</dbReference>
<evidence type="ECO:0000256" key="1">
    <source>
        <dbReference type="ARBA" id="ARBA00000632"/>
    </source>
</evidence>
<dbReference type="GO" id="GO:0009253">
    <property type="term" value="P:peptidoglycan catabolic process"/>
    <property type="evidence" value="ECO:0007669"/>
    <property type="project" value="InterPro"/>
</dbReference>
<keyword evidence="2 7" id="KW-0929">Antimicrobial</keyword>
<sequence length="158" mass="17822">MKKTVLALSIAGFSLIKQFEGCKLTAYRDSVGVLTIGYGHTHNVKEGDKITQAQAEQLLAQDVKHFEKGINQLLDELGVTVTQHQFDALVSLAFNIGLGRLKKSTLVKKLYLMRQTDQRSVYAVADQFLRWIYAGGKELAGLKRRRNEERLLFLGVQR</sequence>
<dbReference type="Gene3D" id="1.10.530.40">
    <property type="match status" value="1"/>
</dbReference>
<comment type="similarity">
    <text evidence="7">Belongs to the glycosyl hydrolase 24 family.</text>
</comment>
<reference evidence="8 9" key="1">
    <citation type="submission" date="2014-12" db="EMBL/GenBank/DDBJ databases">
        <title>Reclassification of Actinobacillus muris as Muribacter muris.</title>
        <authorList>
            <person name="Christensen H."/>
            <person name="Nicklas W."/>
            <person name="Bisgaard M."/>
        </authorList>
    </citation>
    <scope>NUCLEOTIDE SEQUENCE [LARGE SCALE GENOMIC DNA]</scope>
    <source>
        <strain evidence="8 9">Ackerman80-443D</strain>
    </source>
</reference>
<dbReference type="SUPFAM" id="SSF53955">
    <property type="entry name" value="Lysozyme-like"/>
    <property type="match status" value="1"/>
</dbReference>
<protein>
    <recommendedName>
        <fullName evidence="7">Lysozyme</fullName>
        <ecNumber evidence="7">3.2.1.17</ecNumber>
    </recommendedName>
</protein>
<keyword evidence="4 7" id="KW-0378">Hydrolase</keyword>
<dbReference type="Proteomes" id="UP000036270">
    <property type="component" value="Unassembled WGS sequence"/>
</dbReference>
<evidence type="ECO:0000256" key="5">
    <source>
        <dbReference type="ARBA" id="ARBA00023200"/>
    </source>
</evidence>
<evidence type="ECO:0000256" key="7">
    <source>
        <dbReference type="RuleBase" id="RU003788"/>
    </source>
</evidence>
<keyword evidence="3 7" id="KW-0081">Bacteriolytic enzyme</keyword>
<dbReference type="CDD" id="cd00737">
    <property type="entry name" value="lyz_endolysin_autolysin"/>
    <property type="match status" value="1"/>
</dbReference>
<dbReference type="AlphaFoldDB" id="A0A0J5P4X0"/>
<keyword evidence="5" id="KW-1035">Host cytoplasm</keyword>
<evidence type="ECO:0000256" key="2">
    <source>
        <dbReference type="ARBA" id="ARBA00022529"/>
    </source>
</evidence>
<dbReference type="InterPro" id="IPR033907">
    <property type="entry name" value="Endolysin_autolysin"/>
</dbReference>
<dbReference type="InterPro" id="IPR023347">
    <property type="entry name" value="Lysozyme_dom_sf"/>
</dbReference>
<dbReference type="InterPro" id="IPR051018">
    <property type="entry name" value="Bacteriophage_GH24"/>
</dbReference>
<dbReference type="Pfam" id="PF00959">
    <property type="entry name" value="Phage_lysozyme"/>
    <property type="match status" value="1"/>
</dbReference>
<dbReference type="EC" id="3.2.1.17" evidence="7"/>
<keyword evidence="9" id="KW-1185">Reference proteome</keyword>
<evidence type="ECO:0000256" key="6">
    <source>
        <dbReference type="ARBA" id="ARBA00023295"/>
    </source>
</evidence>
<dbReference type="InterPro" id="IPR002196">
    <property type="entry name" value="Glyco_hydro_24"/>
</dbReference>
<evidence type="ECO:0000256" key="4">
    <source>
        <dbReference type="ARBA" id="ARBA00022801"/>
    </source>
</evidence>
<dbReference type="GO" id="GO:0016998">
    <property type="term" value="P:cell wall macromolecule catabolic process"/>
    <property type="evidence" value="ECO:0007669"/>
    <property type="project" value="InterPro"/>
</dbReference>
<dbReference type="PANTHER" id="PTHR38107:SF3">
    <property type="entry name" value="LYSOZYME RRRD-RELATED"/>
    <property type="match status" value="1"/>
</dbReference>
<evidence type="ECO:0000313" key="9">
    <source>
        <dbReference type="Proteomes" id="UP000036270"/>
    </source>
</evidence>
<dbReference type="PATRIC" id="fig|67855.3.peg.1190"/>
<gene>
    <name evidence="8" type="ORF">RO21_06045</name>
</gene>